<evidence type="ECO:0000313" key="1">
    <source>
        <dbReference type="EMBL" id="KAA6182891.1"/>
    </source>
</evidence>
<dbReference type="EMBL" id="VWXX01000039">
    <property type="protein sequence ID" value="KAA6182891.1"/>
    <property type="molecule type" value="Genomic_DNA"/>
</dbReference>
<evidence type="ECO:0000313" key="2">
    <source>
        <dbReference type="Proteomes" id="UP000322981"/>
    </source>
</evidence>
<name>A0A5M8FIE0_9GAMM</name>
<reference evidence="1 2" key="1">
    <citation type="submission" date="2019-09" db="EMBL/GenBank/DDBJ databases">
        <title>Whole-genome sequence of the purple sulfur bacterium Thiohalocapsa marina DSM 19078.</title>
        <authorList>
            <person name="Kyndt J.A."/>
            <person name="Meyer T.E."/>
        </authorList>
    </citation>
    <scope>NUCLEOTIDE SEQUENCE [LARGE SCALE GENOMIC DNA]</scope>
    <source>
        <strain evidence="1 2">DSM 19078</strain>
    </source>
</reference>
<organism evidence="1 2">
    <name type="scientific">Thiohalocapsa marina</name>
    <dbReference type="NCBI Taxonomy" id="424902"/>
    <lineage>
        <taxon>Bacteria</taxon>
        <taxon>Pseudomonadati</taxon>
        <taxon>Pseudomonadota</taxon>
        <taxon>Gammaproteobacteria</taxon>
        <taxon>Chromatiales</taxon>
        <taxon>Chromatiaceae</taxon>
        <taxon>Thiohalocapsa</taxon>
    </lineage>
</organism>
<proteinExistence type="predicted"/>
<dbReference type="AlphaFoldDB" id="A0A5M8FIE0"/>
<gene>
    <name evidence="1" type="ORF">F2Q65_16890</name>
</gene>
<comment type="caution">
    <text evidence="1">The sequence shown here is derived from an EMBL/GenBank/DDBJ whole genome shotgun (WGS) entry which is preliminary data.</text>
</comment>
<accession>A0A5M8FIE0</accession>
<protein>
    <recommendedName>
        <fullName evidence="3">NERD domain-containing protein</fullName>
    </recommendedName>
</protein>
<evidence type="ECO:0008006" key="3">
    <source>
        <dbReference type="Google" id="ProtNLM"/>
    </source>
</evidence>
<keyword evidence="2" id="KW-1185">Reference proteome</keyword>
<dbReference type="Proteomes" id="UP000322981">
    <property type="component" value="Unassembled WGS sequence"/>
</dbReference>
<sequence>MGDVDLLVTGRRHLLAVEINGFQRWGTRRADKRRERLALEQCVRQREMLDADGALLWLPDATPSLWQRLWGYSFAGRGVALVHGDEQRLLRALRRKL</sequence>